<protein>
    <recommendedName>
        <fullName evidence="3">Sucrase/ferredoxin-like family protein</fullName>
    </recommendedName>
</protein>
<dbReference type="PANTHER" id="PTHR31902">
    <property type="entry name" value="ACTIN PATCHES DISTAL PROTEIN 1"/>
    <property type="match status" value="1"/>
</dbReference>
<dbReference type="AlphaFoldDB" id="A0A834GXK7"/>
<dbReference type="Pfam" id="PF06999">
    <property type="entry name" value="Suc_Fer-like"/>
    <property type="match status" value="1"/>
</dbReference>
<dbReference type="InterPro" id="IPR036249">
    <property type="entry name" value="Thioredoxin-like_sf"/>
</dbReference>
<comment type="caution">
    <text evidence="1">The sequence shown here is derived from an EMBL/GenBank/DDBJ whole genome shotgun (WGS) entry which is preliminary data.</text>
</comment>
<dbReference type="PANTHER" id="PTHR31902:SF10">
    <property type="entry name" value="SUCRASE_FERREDOXIN-LIKE FAMILY PROTEIN"/>
    <property type="match status" value="1"/>
</dbReference>
<proteinExistence type="predicted"/>
<sequence>MLNYLDVDSFVEDVIVSGKPWASKVPEVLASSHVFICAHANRDKRCGVCGPVLIEKFEEEIETRGLKDQVFVRACSHIKGHRYAGNIIIFSPDAEGKNCWYGFVSLDDVLEMLDQHIGKREIVDRLWRG</sequence>
<evidence type="ECO:0000313" key="2">
    <source>
        <dbReference type="Proteomes" id="UP000626092"/>
    </source>
</evidence>
<dbReference type="SUPFAM" id="SSF52833">
    <property type="entry name" value="Thioredoxin-like"/>
    <property type="match status" value="1"/>
</dbReference>
<evidence type="ECO:0000313" key="1">
    <source>
        <dbReference type="EMBL" id="KAF7144501.1"/>
    </source>
</evidence>
<dbReference type="EMBL" id="WJXA01000004">
    <property type="protein sequence ID" value="KAF7144501.1"/>
    <property type="molecule type" value="Genomic_DNA"/>
</dbReference>
<dbReference type="Gene3D" id="3.40.30.10">
    <property type="entry name" value="Glutaredoxin"/>
    <property type="match status" value="1"/>
</dbReference>
<gene>
    <name evidence="1" type="ORF">RHSIM_Rhsim04G0066400</name>
</gene>
<dbReference type="InterPro" id="IPR009737">
    <property type="entry name" value="Aim32/Apd1-like"/>
</dbReference>
<dbReference type="OrthoDB" id="10253744at2759"/>
<keyword evidence="2" id="KW-1185">Reference proteome</keyword>
<evidence type="ECO:0008006" key="3">
    <source>
        <dbReference type="Google" id="ProtNLM"/>
    </source>
</evidence>
<dbReference type="Proteomes" id="UP000626092">
    <property type="component" value="Unassembled WGS sequence"/>
</dbReference>
<reference evidence="1" key="1">
    <citation type="submission" date="2019-11" db="EMBL/GenBank/DDBJ databases">
        <authorList>
            <person name="Liu Y."/>
            <person name="Hou J."/>
            <person name="Li T.-Q."/>
            <person name="Guan C.-H."/>
            <person name="Wu X."/>
            <person name="Wu H.-Z."/>
            <person name="Ling F."/>
            <person name="Zhang R."/>
            <person name="Shi X.-G."/>
            <person name="Ren J.-P."/>
            <person name="Chen E.-F."/>
            <person name="Sun J.-M."/>
        </authorList>
    </citation>
    <scope>NUCLEOTIDE SEQUENCE</scope>
    <source>
        <strain evidence="1">Adult_tree_wgs_1</strain>
        <tissue evidence="1">Leaves</tissue>
    </source>
</reference>
<organism evidence="1 2">
    <name type="scientific">Rhododendron simsii</name>
    <name type="common">Sims's rhododendron</name>
    <dbReference type="NCBI Taxonomy" id="118357"/>
    <lineage>
        <taxon>Eukaryota</taxon>
        <taxon>Viridiplantae</taxon>
        <taxon>Streptophyta</taxon>
        <taxon>Embryophyta</taxon>
        <taxon>Tracheophyta</taxon>
        <taxon>Spermatophyta</taxon>
        <taxon>Magnoliopsida</taxon>
        <taxon>eudicotyledons</taxon>
        <taxon>Gunneridae</taxon>
        <taxon>Pentapetalae</taxon>
        <taxon>asterids</taxon>
        <taxon>Ericales</taxon>
        <taxon>Ericaceae</taxon>
        <taxon>Ericoideae</taxon>
        <taxon>Rhodoreae</taxon>
        <taxon>Rhododendron</taxon>
    </lineage>
</organism>
<accession>A0A834GXK7</accession>
<dbReference type="CDD" id="cd03062">
    <property type="entry name" value="TRX_Fd_Sucrase"/>
    <property type="match status" value="1"/>
</dbReference>
<dbReference type="FunFam" id="3.40.30.10:FF:000213">
    <property type="entry name" value="APD1p protein"/>
    <property type="match status" value="1"/>
</dbReference>
<name>A0A834GXK7_RHOSS</name>